<dbReference type="AlphaFoldDB" id="A0A382V9P4"/>
<dbReference type="EMBL" id="UINC01150244">
    <property type="protein sequence ID" value="SVD43180.1"/>
    <property type="molecule type" value="Genomic_DNA"/>
</dbReference>
<feature type="non-terminal residue" evidence="1">
    <location>
        <position position="257"/>
    </location>
</feature>
<sequence>MTRFYFRFVGPVFGLLALAVAGLADNTSSPEEEKTAPGNYTGVRADYLGYDIYPYPPLSSDRYIRYGAANQGRRAVYDRLGQFVSYGSYGLQWTETRDSYTQAKIDAGIPLGSLNARSGALIQNSFFQFLAVARQTYGEEAMSIAVGRNLASSFTPLVFNQMQYGGLRIDYSSRHHDLTFLFSRGGTLETTLWSNLRGNERDIREVSPVLIGGANWLGHFGDLDVGATFFRQLQSNIKSDRASLWRGDVPYLELKPP</sequence>
<proteinExistence type="predicted"/>
<protein>
    <submittedName>
        <fullName evidence="1">Uncharacterized protein</fullName>
    </submittedName>
</protein>
<organism evidence="1">
    <name type="scientific">marine metagenome</name>
    <dbReference type="NCBI Taxonomy" id="408172"/>
    <lineage>
        <taxon>unclassified sequences</taxon>
        <taxon>metagenomes</taxon>
        <taxon>ecological metagenomes</taxon>
    </lineage>
</organism>
<evidence type="ECO:0000313" key="1">
    <source>
        <dbReference type="EMBL" id="SVD43180.1"/>
    </source>
</evidence>
<gene>
    <name evidence="1" type="ORF">METZ01_LOCUS396034</name>
</gene>
<accession>A0A382V9P4</accession>
<name>A0A382V9P4_9ZZZZ</name>
<reference evidence="1" key="1">
    <citation type="submission" date="2018-05" db="EMBL/GenBank/DDBJ databases">
        <authorList>
            <person name="Lanie J.A."/>
            <person name="Ng W.-L."/>
            <person name="Kazmierczak K.M."/>
            <person name="Andrzejewski T.M."/>
            <person name="Davidsen T.M."/>
            <person name="Wayne K.J."/>
            <person name="Tettelin H."/>
            <person name="Glass J.I."/>
            <person name="Rusch D."/>
            <person name="Podicherti R."/>
            <person name="Tsui H.-C.T."/>
            <person name="Winkler M.E."/>
        </authorList>
    </citation>
    <scope>NUCLEOTIDE SEQUENCE</scope>
</reference>